<feature type="region of interest" description="Disordered" evidence="1">
    <location>
        <begin position="1"/>
        <end position="71"/>
    </location>
</feature>
<feature type="compositionally biased region" description="Gly residues" evidence="1">
    <location>
        <begin position="1"/>
        <end position="11"/>
    </location>
</feature>
<dbReference type="Proteomes" id="UP000005561">
    <property type="component" value="Unassembled WGS sequence"/>
</dbReference>
<evidence type="ECO:0000313" key="3">
    <source>
        <dbReference type="Proteomes" id="UP000005561"/>
    </source>
</evidence>
<organism evidence="2 3">
    <name type="scientific">Marvinbryantia formatexigens DSM 14469</name>
    <dbReference type="NCBI Taxonomy" id="478749"/>
    <lineage>
        <taxon>Bacteria</taxon>
        <taxon>Bacillati</taxon>
        <taxon>Bacillota</taxon>
        <taxon>Clostridia</taxon>
        <taxon>Lachnospirales</taxon>
        <taxon>Lachnospiraceae</taxon>
        <taxon>Marvinbryantia</taxon>
    </lineage>
</organism>
<name>C6L9R8_9FIRM</name>
<comment type="caution">
    <text evidence="2">The sequence shown here is derived from an EMBL/GenBank/DDBJ whole genome shotgun (WGS) entry which is preliminary data.</text>
</comment>
<accession>C6L9R8</accession>
<dbReference type="EMBL" id="ACCL02000002">
    <property type="protein sequence ID" value="EET62325.1"/>
    <property type="molecule type" value="Genomic_DNA"/>
</dbReference>
<reference evidence="2" key="1">
    <citation type="submission" date="2009-07" db="EMBL/GenBank/DDBJ databases">
        <authorList>
            <person name="Weinstock G."/>
            <person name="Sodergren E."/>
            <person name="Clifton S."/>
            <person name="Fulton L."/>
            <person name="Fulton B."/>
            <person name="Courtney L."/>
            <person name="Fronick C."/>
            <person name="Harrison M."/>
            <person name="Strong C."/>
            <person name="Farmer C."/>
            <person name="Delahaunty K."/>
            <person name="Markovic C."/>
            <person name="Hall O."/>
            <person name="Minx P."/>
            <person name="Tomlinson C."/>
            <person name="Mitreva M."/>
            <person name="Nelson J."/>
            <person name="Hou S."/>
            <person name="Wollam A."/>
            <person name="Pepin K.H."/>
            <person name="Johnson M."/>
            <person name="Bhonagiri V."/>
            <person name="Nash W.E."/>
            <person name="Warren W."/>
            <person name="Chinwalla A."/>
            <person name="Mardis E.R."/>
            <person name="Wilson R.K."/>
        </authorList>
    </citation>
    <scope>NUCLEOTIDE SEQUENCE [LARGE SCALE GENOMIC DNA]</scope>
    <source>
        <strain evidence="2">DSM 14469</strain>
    </source>
</reference>
<protein>
    <submittedName>
        <fullName evidence="2">Uncharacterized protein</fullName>
    </submittedName>
</protein>
<dbReference type="AlphaFoldDB" id="C6L9R8"/>
<proteinExistence type="predicted"/>
<evidence type="ECO:0000313" key="2">
    <source>
        <dbReference type="EMBL" id="EET62325.1"/>
    </source>
</evidence>
<sequence>MHADAGAGGFIGRKPATDMERSGMEVSTAWEVQRGRGPRPTWSGSGMEVSTAWEVQKGRGPRPTWSEAEWR</sequence>
<keyword evidence="3" id="KW-1185">Reference proteome</keyword>
<evidence type="ECO:0000256" key="1">
    <source>
        <dbReference type="SAM" id="MobiDB-lite"/>
    </source>
</evidence>
<gene>
    <name evidence="2" type="ORF">BRYFOR_05358</name>
</gene>